<name>A0A0C2YGZ6_HEBCY</name>
<evidence type="ECO:0000313" key="3">
    <source>
        <dbReference type="Proteomes" id="UP000053424"/>
    </source>
</evidence>
<feature type="compositionally biased region" description="Low complexity" evidence="1">
    <location>
        <begin position="114"/>
        <end position="126"/>
    </location>
</feature>
<keyword evidence="3" id="KW-1185">Reference proteome</keyword>
<sequence length="195" mass="20576">MATTAIMSIMPLASDTNDMGSKTSSACHPGPLANHSGVGGGLPSPVLPLPMGTLFSVLLSESRDHPPISLGFAQPGNTGGTVNDTQMASAGRARADIQQQQTSGLNSGSRSIRTTSQNATASSSHNATVSSSHNIYQWLDLSSPGTSLLMRIALHLALVILPMPYPKENMDEDLFKESLTFKFSMLDMAAMINWS</sequence>
<proteinExistence type="predicted"/>
<dbReference type="HOGENOM" id="CLU_1396475_0_0_1"/>
<dbReference type="EMBL" id="KN831768">
    <property type="protein sequence ID" value="KIM48973.1"/>
    <property type="molecule type" value="Genomic_DNA"/>
</dbReference>
<dbReference type="Proteomes" id="UP000053424">
    <property type="component" value="Unassembled WGS sequence"/>
</dbReference>
<reference evidence="3" key="2">
    <citation type="submission" date="2015-01" db="EMBL/GenBank/DDBJ databases">
        <title>Evolutionary Origins and Diversification of the Mycorrhizal Mutualists.</title>
        <authorList>
            <consortium name="DOE Joint Genome Institute"/>
            <consortium name="Mycorrhizal Genomics Consortium"/>
            <person name="Kohler A."/>
            <person name="Kuo A."/>
            <person name="Nagy L.G."/>
            <person name="Floudas D."/>
            <person name="Copeland A."/>
            <person name="Barry K.W."/>
            <person name="Cichocki N."/>
            <person name="Veneault-Fourrey C."/>
            <person name="LaButti K."/>
            <person name="Lindquist E.A."/>
            <person name="Lipzen A."/>
            <person name="Lundell T."/>
            <person name="Morin E."/>
            <person name="Murat C."/>
            <person name="Riley R."/>
            <person name="Ohm R."/>
            <person name="Sun H."/>
            <person name="Tunlid A."/>
            <person name="Henrissat B."/>
            <person name="Grigoriev I.V."/>
            <person name="Hibbett D.S."/>
            <person name="Martin F."/>
        </authorList>
    </citation>
    <scope>NUCLEOTIDE SEQUENCE [LARGE SCALE GENOMIC DNA]</scope>
    <source>
        <strain evidence="3">h7</strain>
    </source>
</reference>
<protein>
    <submittedName>
        <fullName evidence="2">Uncharacterized protein</fullName>
    </submittedName>
</protein>
<organism evidence="2 3">
    <name type="scientific">Hebeloma cylindrosporum</name>
    <dbReference type="NCBI Taxonomy" id="76867"/>
    <lineage>
        <taxon>Eukaryota</taxon>
        <taxon>Fungi</taxon>
        <taxon>Dikarya</taxon>
        <taxon>Basidiomycota</taxon>
        <taxon>Agaricomycotina</taxon>
        <taxon>Agaricomycetes</taxon>
        <taxon>Agaricomycetidae</taxon>
        <taxon>Agaricales</taxon>
        <taxon>Agaricineae</taxon>
        <taxon>Hymenogastraceae</taxon>
        <taxon>Hebeloma</taxon>
    </lineage>
</organism>
<evidence type="ECO:0000256" key="1">
    <source>
        <dbReference type="SAM" id="MobiDB-lite"/>
    </source>
</evidence>
<reference evidence="2 3" key="1">
    <citation type="submission" date="2014-04" db="EMBL/GenBank/DDBJ databases">
        <authorList>
            <consortium name="DOE Joint Genome Institute"/>
            <person name="Kuo A."/>
            <person name="Gay G."/>
            <person name="Dore J."/>
            <person name="Kohler A."/>
            <person name="Nagy L.G."/>
            <person name="Floudas D."/>
            <person name="Copeland A."/>
            <person name="Barry K.W."/>
            <person name="Cichocki N."/>
            <person name="Veneault-Fourrey C."/>
            <person name="LaButti K."/>
            <person name="Lindquist E.A."/>
            <person name="Lipzen A."/>
            <person name="Lundell T."/>
            <person name="Morin E."/>
            <person name="Murat C."/>
            <person name="Sun H."/>
            <person name="Tunlid A."/>
            <person name="Henrissat B."/>
            <person name="Grigoriev I.V."/>
            <person name="Hibbett D.S."/>
            <person name="Martin F."/>
            <person name="Nordberg H.P."/>
            <person name="Cantor M.N."/>
            <person name="Hua S.X."/>
        </authorList>
    </citation>
    <scope>NUCLEOTIDE SEQUENCE [LARGE SCALE GENOMIC DNA]</scope>
    <source>
        <strain evidence="3">h7</strain>
    </source>
</reference>
<feature type="compositionally biased region" description="Polar residues" evidence="1">
    <location>
        <begin position="97"/>
        <end position="113"/>
    </location>
</feature>
<dbReference type="AlphaFoldDB" id="A0A0C2YGZ6"/>
<accession>A0A0C2YGZ6</accession>
<gene>
    <name evidence="2" type="ORF">M413DRAFT_21274</name>
</gene>
<feature type="region of interest" description="Disordered" evidence="1">
    <location>
        <begin position="68"/>
        <end position="126"/>
    </location>
</feature>
<evidence type="ECO:0000313" key="2">
    <source>
        <dbReference type="EMBL" id="KIM48973.1"/>
    </source>
</evidence>